<organism evidence="2 3">
    <name type="scientific">Hevea brasiliensis</name>
    <name type="common">Para rubber tree</name>
    <name type="synonym">Siphonia brasiliensis</name>
    <dbReference type="NCBI Taxonomy" id="3981"/>
    <lineage>
        <taxon>Eukaryota</taxon>
        <taxon>Viridiplantae</taxon>
        <taxon>Streptophyta</taxon>
        <taxon>Embryophyta</taxon>
        <taxon>Tracheophyta</taxon>
        <taxon>Spermatophyta</taxon>
        <taxon>Magnoliopsida</taxon>
        <taxon>eudicotyledons</taxon>
        <taxon>Gunneridae</taxon>
        <taxon>Pentapetalae</taxon>
        <taxon>rosids</taxon>
        <taxon>fabids</taxon>
        <taxon>Malpighiales</taxon>
        <taxon>Euphorbiaceae</taxon>
        <taxon>Crotonoideae</taxon>
        <taxon>Micrandreae</taxon>
        <taxon>Hevea</taxon>
    </lineage>
</organism>
<dbReference type="EMBL" id="JAAGAX010000005">
    <property type="protein sequence ID" value="KAF2313230.1"/>
    <property type="molecule type" value="Genomic_DNA"/>
</dbReference>
<sequence>MQKSNKEIAVSSNNQVVESEEEIESSSSSSEEDESEIEREIADAKFEELQKARSDGSCSVYQKPKQDIKSGRANKNRWYVIPALSLCGRLDIDGAVMNDDIAVYKEGSAKIGCFNLEEEDKDCDGKEDQVLALKLNSSFRGFTEGMKSSIQDGDNIIAAINLLKFLRMTMEC</sequence>
<proteinExistence type="predicted"/>
<protein>
    <submittedName>
        <fullName evidence="2">Uncharacterized protein</fullName>
    </submittedName>
</protein>
<gene>
    <name evidence="2" type="ORF">GH714_009906</name>
</gene>
<dbReference type="AlphaFoldDB" id="A0A6A6MHM5"/>
<evidence type="ECO:0000313" key="2">
    <source>
        <dbReference type="EMBL" id="KAF2313230.1"/>
    </source>
</evidence>
<accession>A0A6A6MHM5</accession>
<evidence type="ECO:0000256" key="1">
    <source>
        <dbReference type="SAM" id="MobiDB-lite"/>
    </source>
</evidence>
<feature type="compositionally biased region" description="Acidic residues" evidence="1">
    <location>
        <begin position="18"/>
        <end position="37"/>
    </location>
</feature>
<comment type="caution">
    <text evidence="2">The sequence shown here is derived from an EMBL/GenBank/DDBJ whole genome shotgun (WGS) entry which is preliminary data.</text>
</comment>
<evidence type="ECO:0000313" key="3">
    <source>
        <dbReference type="Proteomes" id="UP000467840"/>
    </source>
</evidence>
<reference evidence="2 3" key="1">
    <citation type="journal article" date="2020" name="Mol. Plant">
        <title>The Chromosome-Based Rubber Tree Genome Provides New Insights into Spurge Genome Evolution and Rubber Biosynthesis.</title>
        <authorList>
            <person name="Liu J."/>
            <person name="Shi C."/>
            <person name="Shi C.C."/>
            <person name="Li W."/>
            <person name="Zhang Q.J."/>
            <person name="Zhang Y."/>
            <person name="Li K."/>
            <person name="Lu H.F."/>
            <person name="Shi C."/>
            <person name="Zhu S.T."/>
            <person name="Xiao Z.Y."/>
            <person name="Nan H."/>
            <person name="Yue Y."/>
            <person name="Zhu X.G."/>
            <person name="Wu Y."/>
            <person name="Hong X.N."/>
            <person name="Fan G.Y."/>
            <person name="Tong Y."/>
            <person name="Zhang D."/>
            <person name="Mao C.L."/>
            <person name="Liu Y.L."/>
            <person name="Hao S.J."/>
            <person name="Liu W.Q."/>
            <person name="Lv M.Q."/>
            <person name="Zhang H.B."/>
            <person name="Liu Y."/>
            <person name="Hu-Tang G.R."/>
            <person name="Wang J.P."/>
            <person name="Wang J.H."/>
            <person name="Sun Y.H."/>
            <person name="Ni S.B."/>
            <person name="Chen W.B."/>
            <person name="Zhang X.C."/>
            <person name="Jiao Y.N."/>
            <person name="Eichler E.E."/>
            <person name="Li G.H."/>
            <person name="Liu X."/>
            <person name="Gao L.Z."/>
        </authorList>
    </citation>
    <scope>NUCLEOTIDE SEQUENCE [LARGE SCALE GENOMIC DNA]</scope>
    <source>
        <strain evidence="3">cv. GT1</strain>
        <tissue evidence="2">Leaf</tissue>
    </source>
</reference>
<feature type="region of interest" description="Disordered" evidence="1">
    <location>
        <begin position="1"/>
        <end position="40"/>
    </location>
</feature>
<name>A0A6A6MHM5_HEVBR</name>
<dbReference type="Proteomes" id="UP000467840">
    <property type="component" value="Chromosome 15"/>
</dbReference>
<keyword evidence="3" id="KW-1185">Reference proteome</keyword>